<sequence length="81" mass="10112">MKEKVLKYFEQIKSLWNQFLEKYNFINEIDKKFLSNYQKTLNKIEIIIKKIQIIVFQKENEKVNQIDKVKDNNFFYEKEKE</sequence>
<dbReference type="RefSeq" id="WP_100916272.1">
    <property type="nucleotide sequence ID" value="NZ_CP025057.1"/>
</dbReference>
<evidence type="ECO:0000313" key="2">
    <source>
        <dbReference type="Proteomes" id="UP000231823"/>
    </source>
</evidence>
<reference evidence="1 2" key="1">
    <citation type="submission" date="2017-12" db="EMBL/GenBank/DDBJ databases">
        <title>Complete genome sequence of Spiroplasma floricola 23-6 (ATCC 29989).</title>
        <authorList>
            <person name="Tsai Y.-M."/>
            <person name="Wu P.-S."/>
            <person name="Lo W.-S."/>
            <person name="Kuo C.-H."/>
        </authorList>
    </citation>
    <scope>NUCLEOTIDE SEQUENCE [LARGE SCALE GENOMIC DNA]</scope>
    <source>
        <strain evidence="1 2">23-6</strain>
    </source>
</reference>
<dbReference type="Proteomes" id="UP000231823">
    <property type="component" value="Chromosome"/>
</dbReference>
<protein>
    <submittedName>
        <fullName evidence="1">Uncharacterized protein</fullName>
    </submittedName>
</protein>
<name>A0A2K8SCV8_9MOLU</name>
<evidence type="ECO:0000313" key="1">
    <source>
        <dbReference type="EMBL" id="AUB31282.1"/>
    </source>
</evidence>
<proteinExistence type="predicted"/>
<keyword evidence="2" id="KW-1185">Reference proteome</keyword>
<organism evidence="1 2">
    <name type="scientific">Spiroplasma floricola 23-6</name>
    <dbReference type="NCBI Taxonomy" id="1336749"/>
    <lineage>
        <taxon>Bacteria</taxon>
        <taxon>Bacillati</taxon>
        <taxon>Mycoplasmatota</taxon>
        <taxon>Mollicutes</taxon>
        <taxon>Entomoplasmatales</taxon>
        <taxon>Spiroplasmataceae</taxon>
        <taxon>Spiroplasma</taxon>
    </lineage>
</organism>
<dbReference type="AlphaFoldDB" id="A0A2K8SCV8"/>
<gene>
    <name evidence="1" type="ORF">SFLOR_v1c02210</name>
</gene>
<dbReference type="KEGG" id="sfz:SFLOR_v1c02210"/>
<dbReference type="EMBL" id="CP025057">
    <property type="protein sequence ID" value="AUB31282.1"/>
    <property type="molecule type" value="Genomic_DNA"/>
</dbReference>
<accession>A0A2K8SCV8</accession>